<name>A0ABY8WRL2_9ACTN</name>
<keyword evidence="3" id="KW-1185">Reference proteome</keyword>
<keyword evidence="1" id="KW-0732">Signal</keyword>
<gene>
    <name evidence="2" type="ORF">ACTOB_003785</name>
</gene>
<protein>
    <recommendedName>
        <fullName evidence="4">Secreted protein</fullName>
    </recommendedName>
</protein>
<evidence type="ECO:0000256" key="1">
    <source>
        <dbReference type="SAM" id="SignalP"/>
    </source>
</evidence>
<dbReference type="EMBL" id="CP126980">
    <property type="protein sequence ID" value="WIN00103.1"/>
    <property type="molecule type" value="Genomic_DNA"/>
</dbReference>
<dbReference type="RefSeq" id="WP_284921574.1">
    <property type="nucleotide sequence ID" value="NZ_CP126980.1"/>
</dbReference>
<evidence type="ECO:0000313" key="3">
    <source>
        <dbReference type="Proteomes" id="UP001240150"/>
    </source>
</evidence>
<proteinExistence type="predicted"/>
<feature type="chain" id="PRO_5045937501" description="Secreted protein" evidence="1">
    <location>
        <begin position="21"/>
        <end position="163"/>
    </location>
</feature>
<feature type="signal peptide" evidence="1">
    <location>
        <begin position="1"/>
        <end position="20"/>
    </location>
</feature>
<accession>A0ABY8WRL2</accession>
<evidence type="ECO:0000313" key="2">
    <source>
        <dbReference type="EMBL" id="WIN00103.1"/>
    </source>
</evidence>
<organism evidence="2 3">
    <name type="scientific">Actinoplanes oblitus</name>
    <dbReference type="NCBI Taxonomy" id="3040509"/>
    <lineage>
        <taxon>Bacteria</taxon>
        <taxon>Bacillati</taxon>
        <taxon>Actinomycetota</taxon>
        <taxon>Actinomycetes</taxon>
        <taxon>Micromonosporales</taxon>
        <taxon>Micromonosporaceae</taxon>
        <taxon>Actinoplanes</taxon>
    </lineage>
</organism>
<evidence type="ECO:0008006" key="4">
    <source>
        <dbReference type="Google" id="ProtNLM"/>
    </source>
</evidence>
<reference evidence="2 3" key="1">
    <citation type="submission" date="2023-06" db="EMBL/GenBank/DDBJ databases">
        <authorList>
            <person name="Yushchuk O."/>
            <person name="Binda E."/>
            <person name="Ruckert-Reed C."/>
            <person name="Fedorenko V."/>
            <person name="Kalinowski J."/>
            <person name="Marinelli F."/>
        </authorList>
    </citation>
    <scope>NUCLEOTIDE SEQUENCE [LARGE SCALE GENOMIC DNA]</scope>
    <source>
        <strain evidence="2 3">NRRL 3884</strain>
    </source>
</reference>
<sequence>MNKVVIAAVAAVVVTGTAVAGVMTATGAKSAARSPQHAVRPVVAVSSSDPVVGWSEPDHYRFDLGKLPCVIPSNAHLLGPAWAIEVLHRRVVSVKVLIDVPGSMKDVTALPTLGELTRVASAAHRTGSPHVSFDWRDGYAQAIPSGGTDRDPECFSVQSYQVL</sequence>
<dbReference type="Proteomes" id="UP001240150">
    <property type="component" value="Chromosome"/>
</dbReference>